<accession>A0A1H5TH53</accession>
<dbReference type="Pfam" id="PF00990">
    <property type="entry name" value="GGDEF"/>
    <property type="match status" value="1"/>
</dbReference>
<dbReference type="PROSITE" id="PS51257">
    <property type="entry name" value="PROKAR_LIPOPROTEIN"/>
    <property type="match status" value="1"/>
</dbReference>
<dbReference type="PROSITE" id="PS50887">
    <property type="entry name" value="GGDEF"/>
    <property type="match status" value="1"/>
</dbReference>
<name>A0A1H5TH53_9HYPH</name>
<keyword evidence="3" id="KW-1133">Transmembrane helix</keyword>
<dbReference type="InterPro" id="IPR050469">
    <property type="entry name" value="Diguanylate_Cyclase"/>
</dbReference>
<gene>
    <name evidence="6" type="ORF">SAMN04488115_101632</name>
</gene>
<dbReference type="FunFam" id="3.30.70.270:FF:000001">
    <property type="entry name" value="Diguanylate cyclase domain protein"/>
    <property type="match status" value="1"/>
</dbReference>
<dbReference type="CDD" id="cd01949">
    <property type="entry name" value="GGDEF"/>
    <property type="match status" value="1"/>
</dbReference>
<evidence type="ECO:0000256" key="2">
    <source>
        <dbReference type="ARBA" id="ARBA00034247"/>
    </source>
</evidence>
<dbReference type="Proteomes" id="UP000236743">
    <property type="component" value="Unassembled WGS sequence"/>
</dbReference>
<organism evidence="6 7">
    <name type="scientific">Bosea lathyri</name>
    <dbReference type="NCBI Taxonomy" id="1036778"/>
    <lineage>
        <taxon>Bacteria</taxon>
        <taxon>Pseudomonadati</taxon>
        <taxon>Pseudomonadota</taxon>
        <taxon>Alphaproteobacteria</taxon>
        <taxon>Hyphomicrobiales</taxon>
        <taxon>Boseaceae</taxon>
        <taxon>Bosea</taxon>
    </lineage>
</organism>
<evidence type="ECO:0000313" key="7">
    <source>
        <dbReference type="Proteomes" id="UP000236743"/>
    </source>
</evidence>
<dbReference type="PANTHER" id="PTHR45138">
    <property type="entry name" value="REGULATORY COMPONENTS OF SENSORY TRANSDUCTION SYSTEM"/>
    <property type="match status" value="1"/>
</dbReference>
<dbReference type="PROSITE" id="PS50885">
    <property type="entry name" value="HAMP"/>
    <property type="match status" value="1"/>
</dbReference>
<dbReference type="SMART" id="SM00267">
    <property type="entry name" value="GGDEF"/>
    <property type="match status" value="1"/>
</dbReference>
<dbReference type="GO" id="GO:0052621">
    <property type="term" value="F:diguanylate cyclase activity"/>
    <property type="evidence" value="ECO:0007669"/>
    <property type="project" value="UniProtKB-EC"/>
</dbReference>
<dbReference type="InterPro" id="IPR003660">
    <property type="entry name" value="HAMP_dom"/>
</dbReference>
<protein>
    <recommendedName>
        <fullName evidence="1">diguanylate cyclase</fullName>
        <ecNumber evidence="1">2.7.7.65</ecNumber>
    </recommendedName>
</protein>
<dbReference type="GO" id="GO:0007165">
    <property type="term" value="P:signal transduction"/>
    <property type="evidence" value="ECO:0007669"/>
    <property type="project" value="InterPro"/>
</dbReference>
<evidence type="ECO:0000256" key="3">
    <source>
        <dbReference type="SAM" id="Phobius"/>
    </source>
</evidence>
<feature type="domain" description="GGDEF" evidence="5">
    <location>
        <begin position="429"/>
        <end position="563"/>
    </location>
</feature>
<dbReference type="Gene3D" id="3.30.70.270">
    <property type="match status" value="1"/>
</dbReference>
<keyword evidence="7" id="KW-1185">Reference proteome</keyword>
<dbReference type="GO" id="GO:0016020">
    <property type="term" value="C:membrane"/>
    <property type="evidence" value="ECO:0007669"/>
    <property type="project" value="InterPro"/>
</dbReference>
<evidence type="ECO:0000313" key="6">
    <source>
        <dbReference type="EMBL" id="SEF61327.1"/>
    </source>
</evidence>
<dbReference type="PANTHER" id="PTHR45138:SF9">
    <property type="entry name" value="DIGUANYLATE CYCLASE DGCM-RELATED"/>
    <property type="match status" value="1"/>
</dbReference>
<evidence type="ECO:0000259" key="4">
    <source>
        <dbReference type="PROSITE" id="PS50885"/>
    </source>
</evidence>
<dbReference type="AlphaFoldDB" id="A0A1H5TH53"/>
<reference evidence="6 7" key="1">
    <citation type="submission" date="2016-10" db="EMBL/GenBank/DDBJ databases">
        <authorList>
            <person name="de Groot N.N."/>
        </authorList>
    </citation>
    <scope>NUCLEOTIDE SEQUENCE [LARGE SCALE GENOMIC DNA]</scope>
    <source>
        <strain evidence="6 7">DSM 26656</strain>
    </source>
</reference>
<keyword evidence="3" id="KW-0812">Transmembrane</keyword>
<dbReference type="NCBIfam" id="TIGR00254">
    <property type="entry name" value="GGDEF"/>
    <property type="match status" value="1"/>
</dbReference>
<keyword evidence="3" id="KW-0472">Membrane</keyword>
<dbReference type="InterPro" id="IPR029787">
    <property type="entry name" value="Nucleotide_cyclase"/>
</dbReference>
<sequence length="565" mass="61636">MNRRFLVAIVIILACSLSLGLTLIAGYYRELDDNRNSLAKLMAFRHVINAANSITAERGPTNSVLGEEPLAESPSRQRLSQFRATTDLALARTASIEPLAEAVHDLQRSLALARQKVDALARLPFAARSNADIERVVETMFGVFDATQPLIDKAMTELIADAPELIGRALVARMLSELREHAGRLGSHLVIPIAHGEPISTERRAAFEQTRGRVIALWQLARQQTGTSSDERLAAAHKAVVARFFGDGMSLLERTLAAGNTGRFGLSTAEFTNAIVPHFGPLEQLRDVFLDVTITRLRAQDAAARGWLTAVTVATALVLVLEFLLLVASQRLLFRPLLAARDRIVALADGKVDEPITSLGMKGEMLGLFQALDTLRRRLIDRNALDRERATFAAQLKRQADTDGLTGVLNRGALERLAARLTERGSGPARIGLILLDIDRFKAINDSFGHAAGDDVLKQAATRLRAALRQDDVIARFGGEEFAILLLGQDIEPPLEIAERLRRTLQSPRFELDTGQTLEVTASFGAALIENEADAWPRLVAAADRALYLAKDAGRNRVVVDGDTA</sequence>
<evidence type="ECO:0000256" key="1">
    <source>
        <dbReference type="ARBA" id="ARBA00012528"/>
    </source>
</evidence>
<feature type="domain" description="HAMP" evidence="4">
    <location>
        <begin position="331"/>
        <end position="384"/>
    </location>
</feature>
<comment type="catalytic activity">
    <reaction evidence="2">
        <text>2 GTP = 3',3'-c-di-GMP + 2 diphosphate</text>
        <dbReference type="Rhea" id="RHEA:24898"/>
        <dbReference type="ChEBI" id="CHEBI:33019"/>
        <dbReference type="ChEBI" id="CHEBI:37565"/>
        <dbReference type="ChEBI" id="CHEBI:58805"/>
        <dbReference type="EC" id="2.7.7.65"/>
    </reaction>
</comment>
<feature type="transmembrane region" description="Helical" evidence="3">
    <location>
        <begin position="306"/>
        <end position="328"/>
    </location>
</feature>
<evidence type="ECO:0000259" key="5">
    <source>
        <dbReference type="PROSITE" id="PS50887"/>
    </source>
</evidence>
<dbReference type="InterPro" id="IPR000160">
    <property type="entry name" value="GGDEF_dom"/>
</dbReference>
<dbReference type="InterPro" id="IPR043128">
    <property type="entry name" value="Rev_trsase/Diguanyl_cyclase"/>
</dbReference>
<dbReference type="SUPFAM" id="SSF55073">
    <property type="entry name" value="Nucleotide cyclase"/>
    <property type="match status" value="1"/>
</dbReference>
<dbReference type="EMBL" id="FNUY01000001">
    <property type="protein sequence ID" value="SEF61327.1"/>
    <property type="molecule type" value="Genomic_DNA"/>
</dbReference>
<proteinExistence type="predicted"/>
<dbReference type="EC" id="2.7.7.65" evidence="1"/>
<dbReference type="SMART" id="SM00304">
    <property type="entry name" value="HAMP"/>
    <property type="match status" value="1"/>
</dbReference>